<feature type="compositionally biased region" description="Basic and acidic residues" evidence="1">
    <location>
        <begin position="141"/>
        <end position="150"/>
    </location>
</feature>
<gene>
    <name evidence="2" type="ordered locus">DGo_PC0145</name>
</gene>
<name>H8H340_DEIGI</name>
<dbReference type="Proteomes" id="UP000007575">
    <property type="component" value="Plasmid P3"/>
</dbReference>
<dbReference type="AlphaFoldDB" id="H8H340"/>
<keyword evidence="3" id="KW-1185">Reference proteome</keyword>
<evidence type="ECO:0000256" key="1">
    <source>
        <dbReference type="SAM" id="MobiDB-lite"/>
    </source>
</evidence>
<feature type="region of interest" description="Disordered" evidence="1">
    <location>
        <begin position="131"/>
        <end position="150"/>
    </location>
</feature>
<evidence type="ECO:0000313" key="3">
    <source>
        <dbReference type="Proteomes" id="UP000007575"/>
    </source>
</evidence>
<keyword evidence="2" id="KW-0614">Plasmid</keyword>
<protein>
    <submittedName>
        <fullName evidence="2">Uncharacterized protein</fullName>
    </submittedName>
</protein>
<reference evidence="2 3" key="1">
    <citation type="journal article" date="2012" name="PLoS ONE">
        <title>Genome sequence and transcriptome analysis of the radioresistant bacterium Deinococcus gobiensis: insights into the extreme environmental adaptations.</title>
        <authorList>
            <person name="Yuan M."/>
            <person name="Chen M."/>
            <person name="Zhang W."/>
            <person name="Lu W."/>
            <person name="Wang J."/>
            <person name="Yang M."/>
            <person name="Zhao P."/>
            <person name="Tang R."/>
            <person name="Li X."/>
            <person name="Hao Y."/>
            <person name="Zhou Z."/>
            <person name="Zhan Y."/>
            <person name="Yu H."/>
            <person name="Teng C."/>
            <person name="Yan Y."/>
            <person name="Ping S."/>
            <person name="Wang Y."/>
            <person name="Lin M."/>
        </authorList>
    </citation>
    <scope>NUCLEOTIDE SEQUENCE [LARGE SCALE GENOMIC DNA]</scope>
    <source>
        <strain evidence="3">DSM 21396 / JCM 16679 / CGMCC 1.7299 / I-0</strain>
        <plasmid evidence="2">P3</plasmid>
    </source>
</reference>
<accession>H8H340</accession>
<geneLocation type="plasmid" evidence="2 3">
    <name>P3</name>
</geneLocation>
<evidence type="ECO:0000313" key="2">
    <source>
        <dbReference type="EMBL" id="AFD27937.1"/>
    </source>
</evidence>
<dbReference type="KEGG" id="dgo:DGo_PC0145"/>
<proteinExistence type="predicted"/>
<dbReference type="HOGENOM" id="CLU_1737542_0_0_0"/>
<sequence length="150" mass="15981">MEACSGVFLGLGMKLTVQPVVDQAIALGVLEYESTIQMLQACPTRAGGEAEPTELAIRLRKADGLCLNALDRQDHGFLGTRRAWAAWTVTVDADDLTAQLQLASERSHAERRTAEFAELEGVSKLLGRGEVSSGHAVVAPREGEGRAPPA</sequence>
<organism evidence="2 3">
    <name type="scientific">Deinococcus gobiensis (strain DSM 21396 / JCM 16679 / CGMCC 1.7299 / I-0)</name>
    <dbReference type="NCBI Taxonomy" id="745776"/>
    <lineage>
        <taxon>Bacteria</taxon>
        <taxon>Thermotogati</taxon>
        <taxon>Deinococcota</taxon>
        <taxon>Deinococci</taxon>
        <taxon>Deinococcales</taxon>
        <taxon>Deinococcaceae</taxon>
        <taxon>Deinococcus</taxon>
    </lineage>
</organism>
<dbReference type="EMBL" id="CP002194">
    <property type="protein sequence ID" value="AFD27937.1"/>
    <property type="molecule type" value="Genomic_DNA"/>
</dbReference>